<reference evidence="1 2" key="1">
    <citation type="submission" date="2023-11" db="EMBL/GenBank/DDBJ databases">
        <title>Plant-associative lifestyle of Vibrio porteresiae and its evolutionary dynamics.</title>
        <authorList>
            <person name="Rameshkumar N."/>
            <person name="Kirti K."/>
        </authorList>
    </citation>
    <scope>NUCLEOTIDE SEQUENCE [LARGE SCALE GENOMIC DNA]</scope>
    <source>
        <strain evidence="1 2">MSSRF7</strain>
    </source>
</reference>
<protein>
    <submittedName>
        <fullName evidence="1">Transporter</fullName>
    </submittedName>
</protein>
<organism evidence="1 2">
    <name type="scientific">Vibrio rhizosphaerae</name>
    <dbReference type="NCBI Taxonomy" id="398736"/>
    <lineage>
        <taxon>Bacteria</taxon>
        <taxon>Pseudomonadati</taxon>
        <taxon>Pseudomonadota</taxon>
        <taxon>Gammaproteobacteria</taxon>
        <taxon>Vibrionales</taxon>
        <taxon>Vibrionaceae</taxon>
        <taxon>Vibrio</taxon>
    </lineage>
</organism>
<keyword evidence="2" id="KW-1185">Reference proteome</keyword>
<gene>
    <name evidence="1" type="ORF">SBX64_09585</name>
</gene>
<dbReference type="EMBL" id="JAWRCP010000001">
    <property type="protein sequence ID" value="MDW6092796.1"/>
    <property type="molecule type" value="Genomic_DNA"/>
</dbReference>
<evidence type="ECO:0000313" key="1">
    <source>
        <dbReference type="EMBL" id="MDW6092796.1"/>
    </source>
</evidence>
<accession>A0ABU4IVN0</accession>
<comment type="caution">
    <text evidence="1">The sequence shown here is derived from an EMBL/GenBank/DDBJ whole genome shotgun (WGS) entry which is preliminary data.</text>
</comment>
<evidence type="ECO:0000313" key="2">
    <source>
        <dbReference type="Proteomes" id="UP001279860"/>
    </source>
</evidence>
<name>A0ABU4IVN0_9VIBR</name>
<sequence length="125" mass="14408">MIQPTRIRGVFDYTAFLDVACHKHWTLFEVFFHTEPNEQDEATQMTCQALATDERLWKKALQCLSLGRSDQENLMILSKLARAEGIEALHVMMPYALDAQQLHEIETLGCHATQMTEADEVLIEW</sequence>
<proteinExistence type="predicted"/>
<dbReference type="Proteomes" id="UP001279860">
    <property type="component" value="Unassembled WGS sequence"/>
</dbReference>
<dbReference type="RefSeq" id="WP_318584852.1">
    <property type="nucleotide sequence ID" value="NZ_JAWRCP010000001.1"/>
</dbReference>